<feature type="chain" id="PRO_5040264491" evidence="2">
    <location>
        <begin position="23"/>
        <end position="202"/>
    </location>
</feature>
<proteinExistence type="predicted"/>
<evidence type="ECO:0000313" key="4">
    <source>
        <dbReference type="Proteomes" id="UP000829364"/>
    </source>
</evidence>
<name>A0A9Q8QFH7_9HYPO</name>
<organism evidence="3 4">
    <name type="scientific">Purpureocillium takamizusanense</name>
    <dbReference type="NCBI Taxonomy" id="2060973"/>
    <lineage>
        <taxon>Eukaryota</taxon>
        <taxon>Fungi</taxon>
        <taxon>Dikarya</taxon>
        <taxon>Ascomycota</taxon>
        <taxon>Pezizomycotina</taxon>
        <taxon>Sordariomycetes</taxon>
        <taxon>Hypocreomycetidae</taxon>
        <taxon>Hypocreales</taxon>
        <taxon>Ophiocordycipitaceae</taxon>
        <taxon>Purpureocillium</taxon>
    </lineage>
</organism>
<dbReference type="KEGG" id="ptkz:JDV02_004559"/>
<protein>
    <submittedName>
        <fullName evidence="3">Uncharacterized protein</fullName>
    </submittedName>
</protein>
<accession>A0A9Q8QFH7</accession>
<dbReference type="EMBL" id="CP086356">
    <property type="protein sequence ID" value="UNI18282.1"/>
    <property type="molecule type" value="Genomic_DNA"/>
</dbReference>
<feature type="compositionally biased region" description="Acidic residues" evidence="1">
    <location>
        <begin position="162"/>
        <end position="174"/>
    </location>
</feature>
<sequence length="202" mass="22773">MMRLAQLAVVVVVVSIAEPAVAAYKGDISKNGFQLVCDGPPPYRKCIPPFAYCRGLKYQLSLAAFDLMRGQARAPEILRARDYCHDVALCYCVQGPKDPNWYERERRRQERARRQREKKLGGSTATRAEEGCEEPNPDHQAKVKTSSPDEEEWANKLQPAEEGCEEPNPDDEAVVETYSPDGEEWVNKLQPLVAWMAADDDC</sequence>
<gene>
    <name evidence="3" type="ORF">JDV02_004559</name>
</gene>
<dbReference type="GeneID" id="72066512"/>
<dbReference type="AlphaFoldDB" id="A0A9Q8QFH7"/>
<reference evidence="3" key="1">
    <citation type="submission" date="2021-11" db="EMBL/GenBank/DDBJ databases">
        <title>Purpureocillium_takamizusanense_genome.</title>
        <authorList>
            <person name="Nguyen N.-H."/>
        </authorList>
    </citation>
    <scope>NUCLEOTIDE SEQUENCE</scope>
    <source>
        <strain evidence="3">PT3</strain>
    </source>
</reference>
<evidence type="ECO:0000256" key="2">
    <source>
        <dbReference type="SAM" id="SignalP"/>
    </source>
</evidence>
<dbReference type="Proteomes" id="UP000829364">
    <property type="component" value="Chromosome 3"/>
</dbReference>
<evidence type="ECO:0000313" key="3">
    <source>
        <dbReference type="EMBL" id="UNI18282.1"/>
    </source>
</evidence>
<evidence type="ECO:0000256" key="1">
    <source>
        <dbReference type="SAM" id="MobiDB-lite"/>
    </source>
</evidence>
<feature type="region of interest" description="Disordered" evidence="1">
    <location>
        <begin position="103"/>
        <end position="175"/>
    </location>
</feature>
<keyword evidence="4" id="KW-1185">Reference proteome</keyword>
<dbReference type="RefSeq" id="XP_047841763.1">
    <property type="nucleotide sequence ID" value="XM_047985786.1"/>
</dbReference>
<feature type="signal peptide" evidence="2">
    <location>
        <begin position="1"/>
        <end position="22"/>
    </location>
</feature>
<keyword evidence="2" id="KW-0732">Signal</keyword>